<evidence type="ECO:0000256" key="1">
    <source>
        <dbReference type="SAM" id="Coils"/>
    </source>
</evidence>
<reference evidence="2" key="1">
    <citation type="journal article" date="2022" name="bioRxiv">
        <title>Genomics of Preaxostyla Flagellates Illuminates Evolutionary Transitions and the Path Towards Mitochondrial Loss.</title>
        <authorList>
            <person name="Novak L.V.F."/>
            <person name="Treitli S.C."/>
            <person name="Pyrih J."/>
            <person name="Halakuc P."/>
            <person name="Pipaliya S.V."/>
            <person name="Vacek V."/>
            <person name="Brzon O."/>
            <person name="Soukal P."/>
            <person name="Eme L."/>
            <person name="Dacks J.B."/>
            <person name="Karnkowska A."/>
            <person name="Elias M."/>
            <person name="Hampl V."/>
        </authorList>
    </citation>
    <scope>NUCLEOTIDE SEQUENCE</scope>
    <source>
        <strain evidence="2">RCP-MX</strain>
    </source>
</reference>
<protein>
    <submittedName>
        <fullName evidence="2">Uncharacterized protein</fullName>
    </submittedName>
</protein>
<feature type="coiled-coil region" evidence="1">
    <location>
        <begin position="21"/>
        <end position="55"/>
    </location>
</feature>
<proteinExistence type="predicted"/>
<gene>
    <name evidence="2" type="ORF">PAPYR_5661</name>
</gene>
<keyword evidence="1" id="KW-0175">Coiled coil</keyword>
<organism evidence="2 3">
    <name type="scientific">Paratrimastix pyriformis</name>
    <dbReference type="NCBI Taxonomy" id="342808"/>
    <lineage>
        <taxon>Eukaryota</taxon>
        <taxon>Metamonada</taxon>
        <taxon>Preaxostyla</taxon>
        <taxon>Paratrimastigidae</taxon>
        <taxon>Paratrimastix</taxon>
    </lineage>
</organism>
<sequence>MEEEPPRSRQQLILDQLTLLEEDLNKSVVQEKDRIRQLKTEAMKVDRELAERKRKLQDFKTKFHHKATATSQWDLPEDIARQLAVPSLRQLPCAPLATFHLNASQDAPNRIRGRLTFETRYRTALTDLEGFGKAWIIALRPSSEAIAPVQTQEDDPVPLQSTMPCRHSAECLIPIQVAPPSGQSGSSPLSRTFLSLVTVGHVDVRTGTVEVSFPLESAPVTVPGELPRMALAEQDLILDLKVYLPYVEAWSTPDQLAGSGQAEKRASVAAQYI</sequence>
<accession>A0ABQ8UJ79</accession>
<keyword evidence="3" id="KW-1185">Reference proteome</keyword>
<dbReference type="EMBL" id="JAPMOS010000028">
    <property type="protein sequence ID" value="KAJ4458481.1"/>
    <property type="molecule type" value="Genomic_DNA"/>
</dbReference>
<evidence type="ECO:0000313" key="3">
    <source>
        <dbReference type="Proteomes" id="UP001141327"/>
    </source>
</evidence>
<comment type="caution">
    <text evidence="2">The sequence shown here is derived from an EMBL/GenBank/DDBJ whole genome shotgun (WGS) entry which is preliminary data.</text>
</comment>
<evidence type="ECO:0000313" key="2">
    <source>
        <dbReference type="EMBL" id="KAJ4458481.1"/>
    </source>
</evidence>
<name>A0ABQ8UJ79_9EUKA</name>
<dbReference type="Proteomes" id="UP001141327">
    <property type="component" value="Unassembled WGS sequence"/>
</dbReference>